<accession>A0AAV7FAT3</accession>
<feature type="region of interest" description="Disordered" evidence="1">
    <location>
        <begin position="138"/>
        <end position="159"/>
    </location>
</feature>
<comment type="caution">
    <text evidence="2">The sequence shown here is derived from an EMBL/GenBank/DDBJ whole genome shotgun (WGS) entry which is preliminary data.</text>
</comment>
<gene>
    <name evidence="2" type="ORF">H6P81_002561</name>
</gene>
<name>A0AAV7FAT3_ARIFI</name>
<protein>
    <submittedName>
        <fullName evidence="2">Uncharacterized protein</fullName>
    </submittedName>
</protein>
<reference evidence="2 3" key="1">
    <citation type="submission" date="2021-07" db="EMBL/GenBank/DDBJ databases">
        <title>The Aristolochia fimbriata genome: insights into angiosperm evolution, floral development and chemical biosynthesis.</title>
        <authorList>
            <person name="Jiao Y."/>
        </authorList>
    </citation>
    <scope>NUCLEOTIDE SEQUENCE [LARGE SCALE GENOMIC DNA]</scope>
    <source>
        <strain evidence="2">IBCAS-2021</strain>
        <tissue evidence="2">Leaf</tissue>
    </source>
</reference>
<dbReference type="EMBL" id="JAINDJ010000002">
    <property type="protein sequence ID" value="KAG9458053.1"/>
    <property type="molecule type" value="Genomic_DNA"/>
</dbReference>
<dbReference type="AlphaFoldDB" id="A0AAV7FAT3"/>
<dbReference type="Proteomes" id="UP000825729">
    <property type="component" value="Unassembled WGS sequence"/>
</dbReference>
<evidence type="ECO:0000256" key="1">
    <source>
        <dbReference type="SAM" id="MobiDB-lite"/>
    </source>
</evidence>
<sequence>MPQPPQRPSLPILPVDAAPTGTFLDVDVRVPGGVTFGVLLRALGSGLSWSSLRRAAQMLLPGHFQLWGLQLRHRIFSSFPLWPNFLSEAQAGGPLMAASSLNSSVAEKLGLPFLNPYSESGGNNYRHGVNFAAGRATVRPQRSDNPPPPQCPSWAVHGV</sequence>
<proteinExistence type="predicted"/>
<keyword evidence="3" id="KW-1185">Reference proteome</keyword>
<evidence type="ECO:0000313" key="2">
    <source>
        <dbReference type="EMBL" id="KAG9458053.1"/>
    </source>
</evidence>
<evidence type="ECO:0000313" key="3">
    <source>
        <dbReference type="Proteomes" id="UP000825729"/>
    </source>
</evidence>
<organism evidence="2 3">
    <name type="scientific">Aristolochia fimbriata</name>
    <name type="common">White veined hardy Dutchman's pipe vine</name>
    <dbReference type="NCBI Taxonomy" id="158543"/>
    <lineage>
        <taxon>Eukaryota</taxon>
        <taxon>Viridiplantae</taxon>
        <taxon>Streptophyta</taxon>
        <taxon>Embryophyta</taxon>
        <taxon>Tracheophyta</taxon>
        <taxon>Spermatophyta</taxon>
        <taxon>Magnoliopsida</taxon>
        <taxon>Magnoliidae</taxon>
        <taxon>Piperales</taxon>
        <taxon>Aristolochiaceae</taxon>
        <taxon>Aristolochia</taxon>
    </lineage>
</organism>